<proteinExistence type="predicted"/>
<keyword evidence="2" id="KW-1185">Reference proteome</keyword>
<feature type="non-terminal residue" evidence="1">
    <location>
        <position position="495"/>
    </location>
</feature>
<organism evidence="1 2">
    <name type="scientific">Candolleomyces eurysporus</name>
    <dbReference type="NCBI Taxonomy" id="2828524"/>
    <lineage>
        <taxon>Eukaryota</taxon>
        <taxon>Fungi</taxon>
        <taxon>Dikarya</taxon>
        <taxon>Basidiomycota</taxon>
        <taxon>Agaricomycotina</taxon>
        <taxon>Agaricomycetes</taxon>
        <taxon>Agaricomycetidae</taxon>
        <taxon>Agaricales</taxon>
        <taxon>Agaricineae</taxon>
        <taxon>Psathyrellaceae</taxon>
        <taxon>Candolleomyces</taxon>
    </lineage>
</organism>
<reference evidence="1" key="1">
    <citation type="submission" date="2022-06" db="EMBL/GenBank/DDBJ databases">
        <title>Genome Sequence of Candolleomyces eurysporus.</title>
        <authorList>
            <person name="Buettner E."/>
        </authorList>
    </citation>
    <scope>NUCLEOTIDE SEQUENCE</scope>
    <source>
        <strain evidence="1">VTCC 930004</strain>
    </source>
</reference>
<accession>A0A9W8M9F8</accession>
<dbReference type="EMBL" id="JANBPK010001734">
    <property type="protein sequence ID" value="KAJ2920873.1"/>
    <property type="molecule type" value="Genomic_DNA"/>
</dbReference>
<dbReference type="SUPFAM" id="SSF52047">
    <property type="entry name" value="RNI-like"/>
    <property type="match status" value="1"/>
</dbReference>
<name>A0A9W8M9F8_9AGAR</name>
<gene>
    <name evidence="1" type="ORF">H1R20_g16220</name>
</gene>
<comment type="caution">
    <text evidence="1">The sequence shown here is derived from an EMBL/GenBank/DDBJ whole genome shotgun (WGS) entry which is preliminary data.</text>
</comment>
<evidence type="ECO:0000313" key="1">
    <source>
        <dbReference type="EMBL" id="KAJ2920873.1"/>
    </source>
</evidence>
<dbReference type="AlphaFoldDB" id="A0A9W8M9F8"/>
<protein>
    <recommendedName>
        <fullName evidence="3">F-box domain-containing protein</fullName>
    </recommendedName>
</protein>
<sequence length="495" mass="56282">MEQFPVEMWLSVIGYLDDKELQALIGVSRLFFELGMDRRYQEVEIATGDKKAKEWLTRLLEPQVARRVKKLTVQLIQSHYNPPQPTASSSHRSFRRHIADHLRTVVQKVVRPVTPEPNTKQPMLSDIEVLIEAFPRMVNVDDFRIVTWAIPLPARDLLPLYDAAWSAFGGNLKRISICANLDGFEALIASSPNFVKLETLELEFSDLPRIDPAADAAMLTQTVVPFVNKLCPQVKTFKIRSWANLDLSPFFLNVDPFPVLKTTLMRIPFNRAFSTDPSGFTRYLHESSKSLTKVALRLSPTGLALDPSIEQPLYDWMEALVSDPRCFAKVKHLDICPTHLAPGMDILHHSIQRTRESLVKFTVRDRYLGPDDVVAVVKGLKTSQSLTCLRLNVLSLSAAMFDLMAQTLPGLRTLWLSTGIPENHSPLDLLRNGMKTRRYDDWKLVDLSIWQAGYELDEATMLAILRSIPSVYRLWEDDAAVRRGDGDFVEIIRFT</sequence>
<dbReference type="OrthoDB" id="3071584at2759"/>
<evidence type="ECO:0008006" key="3">
    <source>
        <dbReference type="Google" id="ProtNLM"/>
    </source>
</evidence>
<dbReference type="Proteomes" id="UP001140091">
    <property type="component" value="Unassembled WGS sequence"/>
</dbReference>
<evidence type="ECO:0000313" key="2">
    <source>
        <dbReference type="Proteomes" id="UP001140091"/>
    </source>
</evidence>